<dbReference type="InterPro" id="IPR029068">
    <property type="entry name" value="Glyas_Bleomycin-R_OHBP_Dase"/>
</dbReference>
<accession>A0ABN5ZI01</accession>
<name>A0ABN5ZI01_9MYCO</name>
<dbReference type="Proteomes" id="UP000466683">
    <property type="component" value="Chromosome"/>
</dbReference>
<proteinExistence type="predicted"/>
<evidence type="ECO:0000313" key="2">
    <source>
        <dbReference type="Proteomes" id="UP000466683"/>
    </source>
</evidence>
<keyword evidence="2" id="KW-1185">Reference proteome</keyword>
<gene>
    <name evidence="1" type="ORF">MBOE_54240</name>
</gene>
<reference evidence="1 2" key="1">
    <citation type="journal article" date="2019" name="Emerg. Microbes Infect.">
        <title>Comprehensive subspecies identification of 175 nontuberculous mycobacteria species based on 7547 genomic profiles.</title>
        <authorList>
            <person name="Matsumoto Y."/>
            <person name="Kinjo T."/>
            <person name="Motooka D."/>
            <person name="Nabeya D."/>
            <person name="Jung N."/>
            <person name="Uechi K."/>
            <person name="Horii T."/>
            <person name="Iida T."/>
            <person name="Fujita J."/>
            <person name="Nakamura S."/>
        </authorList>
    </citation>
    <scope>NUCLEOTIDE SEQUENCE [LARGE SCALE GENOMIC DNA]</scope>
    <source>
        <strain evidence="1 2">JCM 15653</strain>
    </source>
</reference>
<protein>
    <recommendedName>
        <fullName evidence="3">Glyoxalase</fullName>
    </recommendedName>
</protein>
<dbReference type="SUPFAM" id="SSF54593">
    <property type="entry name" value="Glyoxalase/Bleomycin resistance protein/Dihydroxybiphenyl dioxygenase"/>
    <property type="match status" value="2"/>
</dbReference>
<evidence type="ECO:0008006" key="3">
    <source>
        <dbReference type="Google" id="ProtNLM"/>
    </source>
</evidence>
<sequence length="344" mass="36823">MWFRGCTDRWLAGTTSQLRMRAHLDSRDRVVVMHVHGHAGMKSLRRKRILSVLLVLSVLFANACSTAPPEKAKIALGEAFRTFHVYAQPGTAAAFVNSWIATFGGTAQPPANGIDLTPYPSKATAIMLSSPVAALSVYDFSTGIPYPFGREVSGWGVTDVDEGVKQASAADAQVLVAPFDDPLGRDAVIQFPAGNAVQLWHLFDLPSNLYPPLTTKPDLRIYVPESSMNQFLDSYLAFTQGTTASDSAKADGAQIGLEGKTYHRVVTTSDYGNTVVIGTDGQLPYPFGRESAGIAVPSVADTLHKAKASGATVLWGPYAAPDGHSAIVQFPGAYVVEIHDGQMR</sequence>
<dbReference type="EMBL" id="AP022579">
    <property type="protein sequence ID" value="BBX93775.1"/>
    <property type="molecule type" value="Genomic_DNA"/>
</dbReference>
<dbReference type="Gene3D" id="3.10.180.10">
    <property type="entry name" value="2,3-Dihydroxybiphenyl 1,2-Dioxygenase, domain 1"/>
    <property type="match status" value="1"/>
</dbReference>
<organism evidence="1 2">
    <name type="scientific">Mycolicibacterium boenickei</name>
    <dbReference type="NCBI Taxonomy" id="146017"/>
    <lineage>
        <taxon>Bacteria</taxon>
        <taxon>Bacillati</taxon>
        <taxon>Actinomycetota</taxon>
        <taxon>Actinomycetes</taxon>
        <taxon>Mycobacteriales</taxon>
        <taxon>Mycobacteriaceae</taxon>
        <taxon>Mycolicibacterium</taxon>
    </lineage>
</organism>
<evidence type="ECO:0000313" key="1">
    <source>
        <dbReference type="EMBL" id="BBX93775.1"/>
    </source>
</evidence>